<evidence type="ECO:0000313" key="2">
    <source>
        <dbReference type="EMBL" id="CCX14319.1"/>
    </source>
</evidence>
<keyword evidence="1" id="KW-0812">Transmembrane</keyword>
<dbReference type="AlphaFoldDB" id="U4L9U2"/>
<protein>
    <submittedName>
        <fullName evidence="2">Uncharacterized protein</fullName>
    </submittedName>
</protein>
<keyword evidence="1" id="KW-1133">Transmembrane helix</keyword>
<sequence>MQQSTSLQGDLGFSSDWSIAVVRSTPPTMMTRQLHVIMKISREAAVTRISFDEIMLRVLMVLMVLMVSGGGCPSVLR</sequence>
<keyword evidence="3" id="KW-1185">Reference proteome</keyword>
<name>U4L9U2_PYROM</name>
<evidence type="ECO:0000313" key="3">
    <source>
        <dbReference type="Proteomes" id="UP000018144"/>
    </source>
</evidence>
<dbReference type="EMBL" id="HF935952">
    <property type="protein sequence ID" value="CCX14319.1"/>
    <property type="molecule type" value="Genomic_DNA"/>
</dbReference>
<organism evidence="2 3">
    <name type="scientific">Pyronema omphalodes (strain CBS 100304)</name>
    <name type="common">Pyronema confluens</name>
    <dbReference type="NCBI Taxonomy" id="1076935"/>
    <lineage>
        <taxon>Eukaryota</taxon>
        <taxon>Fungi</taxon>
        <taxon>Dikarya</taxon>
        <taxon>Ascomycota</taxon>
        <taxon>Pezizomycotina</taxon>
        <taxon>Pezizomycetes</taxon>
        <taxon>Pezizales</taxon>
        <taxon>Pyronemataceae</taxon>
        <taxon>Pyronema</taxon>
    </lineage>
</organism>
<evidence type="ECO:0000256" key="1">
    <source>
        <dbReference type="SAM" id="Phobius"/>
    </source>
</evidence>
<keyword evidence="1" id="KW-0472">Membrane</keyword>
<feature type="transmembrane region" description="Helical" evidence="1">
    <location>
        <begin position="54"/>
        <end position="76"/>
    </location>
</feature>
<gene>
    <name evidence="2" type="ORF">PCON_13912</name>
</gene>
<reference evidence="2 3" key="1">
    <citation type="journal article" date="2013" name="PLoS Genet.">
        <title>The genome and development-dependent transcriptomes of Pyronema confluens: a window into fungal evolution.</title>
        <authorList>
            <person name="Traeger S."/>
            <person name="Altegoer F."/>
            <person name="Freitag M."/>
            <person name="Gabaldon T."/>
            <person name="Kempken F."/>
            <person name="Kumar A."/>
            <person name="Marcet-Houben M."/>
            <person name="Poggeler S."/>
            <person name="Stajich J.E."/>
            <person name="Nowrousian M."/>
        </authorList>
    </citation>
    <scope>NUCLEOTIDE SEQUENCE [LARGE SCALE GENOMIC DNA]</scope>
    <source>
        <strain evidence="3">CBS 100304</strain>
        <tissue evidence="2">Vegetative mycelium</tissue>
    </source>
</reference>
<dbReference type="Proteomes" id="UP000018144">
    <property type="component" value="Unassembled WGS sequence"/>
</dbReference>
<accession>U4L9U2</accession>
<proteinExistence type="predicted"/>